<name>A0A3N4HXD7_ASCIM</name>
<dbReference type="EMBL" id="ML119721">
    <property type="protein sequence ID" value="RPA77766.1"/>
    <property type="molecule type" value="Genomic_DNA"/>
</dbReference>
<feature type="region of interest" description="Disordered" evidence="1">
    <location>
        <begin position="1"/>
        <end position="25"/>
    </location>
</feature>
<organism evidence="2 3">
    <name type="scientific">Ascobolus immersus RN42</name>
    <dbReference type="NCBI Taxonomy" id="1160509"/>
    <lineage>
        <taxon>Eukaryota</taxon>
        <taxon>Fungi</taxon>
        <taxon>Dikarya</taxon>
        <taxon>Ascomycota</taxon>
        <taxon>Pezizomycotina</taxon>
        <taxon>Pezizomycetes</taxon>
        <taxon>Pezizales</taxon>
        <taxon>Ascobolaceae</taxon>
        <taxon>Ascobolus</taxon>
    </lineage>
</organism>
<gene>
    <name evidence="2" type="ORF">BJ508DRAFT_350113</name>
</gene>
<dbReference type="Proteomes" id="UP000275078">
    <property type="component" value="Unassembled WGS sequence"/>
</dbReference>
<protein>
    <submittedName>
        <fullName evidence="2">Uncharacterized protein</fullName>
    </submittedName>
</protein>
<evidence type="ECO:0000313" key="2">
    <source>
        <dbReference type="EMBL" id="RPA77766.1"/>
    </source>
</evidence>
<proteinExistence type="predicted"/>
<keyword evidence="3" id="KW-1185">Reference proteome</keyword>
<reference evidence="2 3" key="1">
    <citation type="journal article" date="2018" name="Nat. Ecol. Evol.">
        <title>Pezizomycetes genomes reveal the molecular basis of ectomycorrhizal truffle lifestyle.</title>
        <authorList>
            <person name="Murat C."/>
            <person name="Payen T."/>
            <person name="Noel B."/>
            <person name="Kuo A."/>
            <person name="Morin E."/>
            <person name="Chen J."/>
            <person name="Kohler A."/>
            <person name="Krizsan K."/>
            <person name="Balestrini R."/>
            <person name="Da Silva C."/>
            <person name="Montanini B."/>
            <person name="Hainaut M."/>
            <person name="Levati E."/>
            <person name="Barry K.W."/>
            <person name="Belfiori B."/>
            <person name="Cichocki N."/>
            <person name="Clum A."/>
            <person name="Dockter R.B."/>
            <person name="Fauchery L."/>
            <person name="Guy J."/>
            <person name="Iotti M."/>
            <person name="Le Tacon F."/>
            <person name="Lindquist E.A."/>
            <person name="Lipzen A."/>
            <person name="Malagnac F."/>
            <person name="Mello A."/>
            <person name="Molinier V."/>
            <person name="Miyauchi S."/>
            <person name="Poulain J."/>
            <person name="Riccioni C."/>
            <person name="Rubini A."/>
            <person name="Sitrit Y."/>
            <person name="Splivallo R."/>
            <person name="Traeger S."/>
            <person name="Wang M."/>
            <person name="Zifcakova L."/>
            <person name="Wipf D."/>
            <person name="Zambonelli A."/>
            <person name="Paolocci F."/>
            <person name="Nowrousian M."/>
            <person name="Ottonello S."/>
            <person name="Baldrian P."/>
            <person name="Spatafora J.W."/>
            <person name="Henrissat B."/>
            <person name="Nagy L.G."/>
            <person name="Aury J.M."/>
            <person name="Wincker P."/>
            <person name="Grigoriev I.V."/>
            <person name="Bonfante P."/>
            <person name="Martin F.M."/>
        </authorList>
    </citation>
    <scope>NUCLEOTIDE SEQUENCE [LARGE SCALE GENOMIC DNA]</scope>
    <source>
        <strain evidence="2 3">RN42</strain>
    </source>
</reference>
<evidence type="ECO:0000256" key="1">
    <source>
        <dbReference type="SAM" id="MobiDB-lite"/>
    </source>
</evidence>
<evidence type="ECO:0000313" key="3">
    <source>
        <dbReference type="Proteomes" id="UP000275078"/>
    </source>
</evidence>
<sequence length="259" mass="28689">MWASGIQPAPYHGDSADGIRPGNAEHGTNYAPGSWALAMVLMARESPVQDQRQRTEDGGQACFDLGQIPDSTGHIVAKEQPLQFLGEWRISGLRTEEIKISTIDLGPRKPLAAWVFTFGQMALRFTSVGTCLQLTRMLIEPGEELAGYLRLEVQATGPNIFSLYWCSSLTLVRQINQAWIHYGVQRENIPLAPSACCYSGVTCFQKLESKSPQVIFLGICRSGKFKSLGDSPLQVYSSRHVRDCRGSFALMISSKFREL</sequence>
<dbReference type="AlphaFoldDB" id="A0A3N4HXD7"/>
<accession>A0A3N4HXD7</accession>